<accession>A0A178D329</accession>
<feature type="region of interest" description="Disordered" evidence="1">
    <location>
        <begin position="200"/>
        <end position="358"/>
    </location>
</feature>
<evidence type="ECO:0000313" key="2">
    <source>
        <dbReference type="EMBL" id="OAL36548.1"/>
    </source>
</evidence>
<dbReference type="Proteomes" id="UP000185904">
    <property type="component" value="Unassembled WGS sequence"/>
</dbReference>
<feature type="compositionally biased region" description="Polar residues" evidence="1">
    <location>
        <begin position="397"/>
        <end position="410"/>
    </location>
</feature>
<feature type="compositionally biased region" description="Basic and acidic residues" evidence="1">
    <location>
        <begin position="243"/>
        <end position="269"/>
    </location>
</feature>
<feature type="region of interest" description="Disordered" evidence="1">
    <location>
        <begin position="1"/>
        <end position="29"/>
    </location>
</feature>
<dbReference type="AlphaFoldDB" id="A0A178D329"/>
<dbReference type="OrthoDB" id="4145506at2759"/>
<reference evidence="2 3" key="1">
    <citation type="submission" date="2016-03" db="EMBL/GenBank/DDBJ databases">
        <title>The draft genome sequence of Fonsecaea nubica causative agent of cutaneous subcutaneous infection in human host.</title>
        <authorList>
            <person name="Costa F."/>
            <person name="Sybren D.H."/>
            <person name="Raittz R.T."/>
            <person name="Weiss V.A."/>
            <person name="Leao A.C."/>
            <person name="Gomes R."/>
            <person name="De Souza E.M."/>
            <person name="Pedrosa F.O."/>
            <person name="Steffens M.B."/>
            <person name="Bombassaro A."/>
            <person name="Tadra-Sfeir M.Z."/>
            <person name="Moreno L.F."/>
            <person name="Najafzadeh M.J."/>
            <person name="Felipe M.S."/>
            <person name="Teixeira M."/>
            <person name="Sun J."/>
            <person name="Xi L."/>
            <person name="Castro M.A."/>
            <person name="Vicente V.A."/>
        </authorList>
    </citation>
    <scope>NUCLEOTIDE SEQUENCE [LARGE SCALE GENOMIC DNA]</scope>
    <source>
        <strain evidence="2 3">CBS 269.64</strain>
    </source>
</reference>
<sequence length="430" mass="48051">MEEPSRPKASRPAAPASATPAENLVLSNVTPRNTSTVMIDRIKQQLPERPLPTAPRAMRVPAIPRIQVGTDVLDFMSFPENPHALIADHLRQVGRLLPQVKSEHAGVPVWDKFVLHEALKVVNATCPTDLRRSALRRSRGVAAKCHLLASLIPARYFPESGTVVDRFFAGLISFLGREYRFTGQHAVDIGPQQESFATISTPTSNAARGWTRTHESNSQSRRRKPRLGPKISPNTSIPSFSDVFKREATTTEHNPRTPSMNKRERRAEISSENVVQASRKRKSLDGETPIGVYKEETASTEDPTPSKKKKKNKVDRRAIEPSPSSPDAALPLRGPRVIIKLEDSSDEGPETAPRPRKKRLNVYESMYHKAQEDIRFFERFLWHGAGISKTDINASKTRVATGQTHKQAFNQVHKPPGKKLESRPRQPGQQ</sequence>
<feature type="compositionally biased region" description="Low complexity" evidence="1">
    <location>
        <begin position="10"/>
        <end position="21"/>
    </location>
</feature>
<proteinExistence type="predicted"/>
<dbReference type="RefSeq" id="XP_022501560.1">
    <property type="nucleotide sequence ID" value="XM_022642463.1"/>
</dbReference>
<name>A0A178D329_9EURO</name>
<comment type="caution">
    <text evidence="2">The sequence shown here is derived from an EMBL/GenBank/DDBJ whole genome shotgun (WGS) entry which is preliminary data.</text>
</comment>
<keyword evidence="3" id="KW-1185">Reference proteome</keyword>
<evidence type="ECO:0000256" key="1">
    <source>
        <dbReference type="SAM" id="MobiDB-lite"/>
    </source>
</evidence>
<organism evidence="2 3">
    <name type="scientific">Fonsecaea nubica</name>
    <dbReference type="NCBI Taxonomy" id="856822"/>
    <lineage>
        <taxon>Eukaryota</taxon>
        <taxon>Fungi</taxon>
        <taxon>Dikarya</taxon>
        <taxon>Ascomycota</taxon>
        <taxon>Pezizomycotina</taxon>
        <taxon>Eurotiomycetes</taxon>
        <taxon>Chaetothyriomycetidae</taxon>
        <taxon>Chaetothyriales</taxon>
        <taxon>Herpotrichiellaceae</taxon>
        <taxon>Fonsecaea</taxon>
    </lineage>
</organism>
<dbReference type="GeneID" id="34587585"/>
<gene>
    <name evidence="2" type="ORF">AYO20_04164</name>
</gene>
<evidence type="ECO:0000313" key="3">
    <source>
        <dbReference type="Proteomes" id="UP000185904"/>
    </source>
</evidence>
<feature type="region of interest" description="Disordered" evidence="1">
    <location>
        <begin position="397"/>
        <end position="430"/>
    </location>
</feature>
<protein>
    <submittedName>
        <fullName evidence="2">Uncharacterized protein</fullName>
    </submittedName>
</protein>
<dbReference type="EMBL" id="LVCJ01000021">
    <property type="protein sequence ID" value="OAL36548.1"/>
    <property type="molecule type" value="Genomic_DNA"/>
</dbReference>